<protein>
    <submittedName>
        <fullName evidence="1">(rape) hypothetical protein</fullName>
    </submittedName>
</protein>
<dbReference type="Gramene" id="CDX96891">
    <property type="protein sequence ID" value="CDX96891"/>
    <property type="gene ID" value="GSBRNA2T00103770001"/>
</dbReference>
<name>A0A816K294_BRANA</name>
<dbReference type="EMBL" id="HG994366">
    <property type="protein sequence ID" value="CAF1918714.1"/>
    <property type="molecule type" value="Genomic_DNA"/>
</dbReference>
<dbReference type="Proteomes" id="UP001295469">
    <property type="component" value="Chromosome C02"/>
</dbReference>
<dbReference type="OMA" id="MNRDWER"/>
<gene>
    <name evidence="1" type="ORF">DARMORV10_C02P44020.1</name>
</gene>
<dbReference type="AlphaFoldDB" id="A0A816K294"/>
<sequence length="77" mass="8930">MNRDWERELMKHDNLLTGVDVDESSTMPMDVDDIDSSLEMFGDVFTNQKQLQDAKFFNGFEDDFDDSDVIQMSTDNP</sequence>
<reference evidence="1" key="1">
    <citation type="submission" date="2021-01" db="EMBL/GenBank/DDBJ databases">
        <authorList>
            <consortium name="Genoscope - CEA"/>
            <person name="William W."/>
        </authorList>
    </citation>
    <scope>NUCLEOTIDE SEQUENCE</scope>
</reference>
<accession>A0A816K294</accession>
<proteinExistence type="predicted"/>
<organism evidence="1">
    <name type="scientific">Brassica napus</name>
    <name type="common">Rape</name>
    <dbReference type="NCBI Taxonomy" id="3708"/>
    <lineage>
        <taxon>Eukaryota</taxon>
        <taxon>Viridiplantae</taxon>
        <taxon>Streptophyta</taxon>
        <taxon>Embryophyta</taxon>
        <taxon>Tracheophyta</taxon>
        <taxon>Spermatophyta</taxon>
        <taxon>Magnoliopsida</taxon>
        <taxon>eudicotyledons</taxon>
        <taxon>Gunneridae</taxon>
        <taxon>Pentapetalae</taxon>
        <taxon>rosids</taxon>
        <taxon>malvids</taxon>
        <taxon>Brassicales</taxon>
        <taxon>Brassicaceae</taxon>
        <taxon>Brassiceae</taxon>
        <taxon>Brassica</taxon>
    </lineage>
</organism>
<evidence type="ECO:0000313" key="1">
    <source>
        <dbReference type="EMBL" id="CAF1918714.1"/>
    </source>
</evidence>